<dbReference type="SMART" id="SM00458">
    <property type="entry name" value="RICIN"/>
    <property type="match status" value="1"/>
</dbReference>
<evidence type="ECO:0000256" key="12">
    <source>
        <dbReference type="ARBA" id="ARBA00023034"/>
    </source>
</evidence>
<evidence type="ECO:0000256" key="3">
    <source>
        <dbReference type="ARBA" id="ARBA00004922"/>
    </source>
</evidence>
<keyword evidence="11" id="KW-1133">Transmembrane helix</keyword>
<dbReference type="InterPro" id="IPR000772">
    <property type="entry name" value="Ricin_B_lectin"/>
</dbReference>
<dbReference type="GO" id="GO:0006493">
    <property type="term" value="P:protein O-linked glycosylation"/>
    <property type="evidence" value="ECO:0007669"/>
    <property type="project" value="UniProtKB-ARBA"/>
</dbReference>
<evidence type="ECO:0000256" key="4">
    <source>
        <dbReference type="ARBA" id="ARBA00005680"/>
    </source>
</evidence>
<reference evidence="18 19" key="1">
    <citation type="journal article" date="2019" name="BMC Genomics">
        <title>New insights from Opisthorchis felineus genome: update on genomics of the epidemiologically important liver flukes.</title>
        <authorList>
            <person name="Ershov N.I."/>
            <person name="Mordvinov V.A."/>
            <person name="Prokhortchouk E.B."/>
            <person name="Pakharukova M.Y."/>
            <person name="Gunbin K.V."/>
            <person name="Ustyantsev K."/>
            <person name="Genaev M.A."/>
            <person name="Blinov A.G."/>
            <person name="Mazur A."/>
            <person name="Boulygina E."/>
            <person name="Tsygankova S."/>
            <person name="Khrameeva E."/>
            <person name="Chekanov N."/>
            <person name="Fan G."/>
            <person name="Xiao A."/>
            <person name="Zhang H."/>
            <person name="Xu X."/>
            <person name="Yang H."/>
            <person name="Solovyev V."/>
            <person name="Lee S.M."/>
            <person name="Liu X."/>
            <person name="Afonnikov D.A."/>
            <person name="Skryabin K.G."/>
        </authorList>
    </citation>
    <scope>NUCLEOTIDE SEQUENCE [LARGE SCALE GENOMIC DNA]</scope>
    <source>
        <strain evidence="18">AK-0245</strain>
        <tissue evidence="18">Whole organism</tissue>
    </source>
</reference>
<name>A0A4S2ME03_OPIFE</name>
<keyword evidence="8" id="KW-0479">Metal-binding</keyword>
<gene>
    <name evidence="18" type="ORF">CRM22_001653</name>
</gene>
<keyword evidence="7" id="KW-0812">Transmembrane</keyword>
<dbReference type="Proteomes" id="UP000308267">
    <property type="component" value="Unassembled WGS sequence"/>
</dbReference>
<dbReference type="EMBL" id="SJOL01002940">
    <property type="protein sequence ID" value="TGZ73200.1"/>
    <property type="molecule type" value="Genomic_DNA"/>
</dbReference>
<evidence type="ECO:0000256" key="2">
    <source>
        <dbReference type="ARBA" id="ARBA00004323"/>
    </source>
</evidence>
<dbReference type="GO" id="GO:0004653">
    <property type="term" value="F:polypeptide N-acetylgalactosaminyltransferase activity"/>
    <property type="evidence" value="ECO:0007669"/>
    <property type="project" value="TreeGrafter"/>
</dbReference>
<dbReference type="UniPathway" id="UPA00378"/>
<comment type="pathway">
    <text evidence="3 16">Protein modification; protein glycosylation.</text>
</comment>
<dbReference type="PANTHER" id="PTHR11675">
    <property type="entry name" value="N-ACETYLGALACTOSAMINYLTRANSFERASE"/>
    <property type="match status" value="1"/>
</dbReference>
<dbReference type="InterPro" id="IPR029044">
    <property type="entry name" value="Nucleotide-diphossugar_trans"/>
</dbReference>
<dbReference type="EMBL" id="SJOL01002940">
    <property type="protein sequence ID" value="TGZ73199.1"/>
    <property type="molecule type" value="Genomic_DNA"/>
</dbReference>
<keyword evidence="19" id="KW-1185">Reference proteome</keyword>
<evidence type="ECO:0000256" key="1">
    <source>
        <dbReference type="ARBA" id="ARBA00001936"/>
    </source>
</evidence>
<keyword evidence="14 16" id="KW-1015">Disulfide bond</keyword>
<dbReference type="AlphaFoldDB" id="A0A4S2ME03"/>
<dbReference type="InterPro" id="IPR035992">
    <property type="entry name" value="Ricin_B-like_lectins"/>
</dbReference>
<dbReference type="Pfam" id="PF00535">
    <property type="entry name" value="Glycos_transf_2"/>
    <property type="match status" value="1"/>
</dbReference>
<evidence type="ECO:0000256" key="6">
    <source>
        <dbReference type="ARBA" id="ARBA00022679"/>
    </source>
</evidence>
<dbReference type="EC" id="2.4.1.-" evidence="16"/>
<evidence type="ECO:0000256" key="7">
    <source>
        <dbReference type="ARBA" id="ARBA00022692"/>
    </source>
</evidence>
<feature type="domain" description="Ricin B lectin" evidence="17">
    <location>
        <begin position="444"/>
        <end position="566"/>
    </location>
</feature>
<dbReference type="OrthoDB" id="330637at2759"/>
<dbReference type="SUPFAM" id="SSF50370">
    <property type="entry name" value="Ricin B-like lectins"/>
    <property type="match status" value="1"/>
</dbReference>
<dbReference type="EMBL" id="SJOL01002940">
    <property type="protein sequence ID" value="TGZ73203.1"/>
    <property type="molecule type" value="Genomic_DNA"/>
</dbReference>
<evidence type="ECO:0000313" key="18">
    <source>
        <dbReference type="EMBL" id="TGZ73199.1"/>
    </source>
</evidence>
<comment type="subcellular location">
    <subcellularLocation>
        <location evidence="2 16">Golgi apparatus membrane</location>
        <topology evidence="2 16">Single-pass type II membrane protein</topology>
    </subcellularLocation>
</comment>
<evidence type="ECO:0000256" key="15">
    <source>
        <dbReference type="ARBA" id="ARBA00023211"/>
    </source>
</evidence>
<evidence type="ECO:0000256" key="16">
    <source>
        <dbReference type="RuleBase" id="RU361242"/>
    </source>
</evidence>
<dbReference type="Gene3D" id="3.90.550.10">
    <property type="entry name" value="Spore Coat Polysaccharide Biosynthesis Protein SpsA, Chain A"/>
    <property type="match status" value="1"/>
</dbReference>
<dbReference type="CDD" id="cd02510">
    <property type="entry name" value="pp-GalNAc-T"/>
    <property type="match status" value="1"/>
</dbReference>
<dbReference type="FunFam" id="3.90.550.10:FF:000021">
    <property type="entry name" value="Polypeptide N-acetylgalactosaminyltransferase"/>
    <property type="match status" value="1"/>
</dbReference>
<keyword evidence="15 16" id="KW-0464">Manganese</keyword>
<dbReference type="CDD" id="cd23433">
    <property type="entry name" value="beta-trefoil_Ricin_GALNT1-like"/>
    <property type="match status" value="1"/>
</dbReference>
<keyword evidence="12 16" id="KW-0333">Golgi apparatus</keyword>
<dbReference type="GO" id="GO:0000139">
    <property type="term" value="C:Golgi membrane"/>
    <property type="evidence" value="ECO:0007669"/>
    <property type="project" value="UniProtKB-SubCell"/>
</dbReference>
<evidence type="ECO:0000256" key="10">
    <source>
        <dbReference type="ARBA" id="ARBA00022968"/>
    </source>
</evidence>
<comment type="caution">
    <text evidence="18">The sequence shown here is derived from an EMBL/GenBank/DDBJ whole genome shotgun (WGS) entry which is preliminary data.</text>
</comment>
<sequence length="586" mass="65807">MHFRPWRTLKFCLVVCTVWIFIQFAVYRLSNERELISVHSTDSTQHPTSSTWLTQSRNLVGKVLPGGKDGGFGHMGRPVRVPASLTGESKAKFAQHQFDLVASDLIGPYRELPNYRDSRCLDIEPDQSLEAWKTSIIIVFHNEAWTTLLRTINSVIRRTPRNLLEEIILVDDASTDKQLGDPLDGFVSQLSVPCHVERMGNRSGLVRARLRGAGVAKGKTLTFLDAHCEATTGWLEPLLHQIALDSHRVVSPSIDVIQETTFEFVPGAPNTWGYFDWRLSFHWGQATERERARTHGDPNIPLRTPTMAGGLFSISKAYFEELGTYDEGMVVWGGENVEMSLRVWQCGGELLILPCSRVGHVFRKVSPYSWPGGVSHVLSRNAMRTALVWMDDHKVFYLKSSPDAAHTDYGDISERQALRKRLQCKSFQWYLENVDLESVFPIDFHGIGEIRHESSGLCLDTLGQKQHSPVGLSSCHGQGGNQLFVWTTKGEIQAEVGCVNPTDGSDTPLLFKPCLRLDTGSQLFDYQDRKLIHRATAKCLTVSNLKSAQLTLRPCEDTPNFHWIVPEPTQAEQIEQPGVNVPPNPQ</sequence>
<keyword evidence="6 16" id="KW-0808">Transferase</keyword>
<dbReference type="Pfam" id="PF00652">
    <property type="entry name" value="Ricin_B_lectin"/>
    <property type="match status" value="1"/>
</dbReference>
<dbReference type="Gene3D" id="2.80.10.50">
    <property type="match status" value="1"/>
</dbReference>
<dbReference type="GO" id="GO:0046872">
    <property type="term" value="F:metal ion binding"/>
    <property type="evidence" value="ECO:0007669"/>
    <property type="project" value="UniProtKB-KW"/>
</dbReference>
<evidence type="ECO:0000313" key="19">
    <source>
        <dbReference type="Proteomes" id="UP000308267"/>
    </source>
</evidence>
<keyword evidence="13" id="KW-0472">Membrane</keyword>
<evidence type="ECO:0000256" key="14">
    <source>
        <dbReference type="ARBA" id="ARBA00023157"/>
    </source>
</evidence>
<accession>A0A4S2ME03</accession>
<keyword evidence="10" id="KW-0735">Signal-anchor</keyword>
<evidence type="ECO:0000256" key="9">
    <source>
        <dbReference type="ARBA" id="ARBA00022734"/>
    </source>
</evidence>
<dbReference type="SUPFAM" id="SSF53448">
    <property type="entry name" value="Nucleotide-diphospho-sugar transferases"/>
    <property type="match status" value="1"/>
</dbReference>
<evidence type="ECO:0000259" key="17">
    <source>
        <dbReference type="SMART" id="SM00458"/>
    </source>
</evidence>
<evidence type="ECO:0000256" key="8">
    <source>
        <dbReference type="ARBA" id="ARBA00022723"/>
    </source>
</evidence>
<keyword evidence="5 16" id="KW-0328">Glycosyltransferase</keyword>
<dbReference type="GO" id="GO:0030246">
    <property type="term" value="F:carbohydrate binding"/>
    <property type="evidence" value="ECO:0007669"/>
    <property type="project" value="UniProtKB-KW"/>
</dbReference>
<dbReference type="InterPro" id="IPR045885">
    <property type="entry name" value="GalNAc-T"/>
</dbReference>
<evidence type="ECO:0000256" key="13">
    <source>
        <dbReference type="ARBA" id="ARBA00023136"/>
    </source>
</evidence>
<evidence type="ECO:0000256" key="11">
    <source>
        <dbReference type="ARBA" id="ARBA00022989"/>
    </source>
</evidence>
<organism evidence="18 19">
    <name type="scientific">Opisthorchis felineus</name>
    <dbReference type="NCBI Taxonomy" id="147828"/>
    <lineage>
        <taxon>Eukaryota</taxon>
        <taxon>Metazoa</taxon>
        <taxon>Spiralia</taxon>
        <taxon>Lophotrochozoa</taxon>
        <taxon>Platyhelminthes</taxon>
        <taxon>Trematoda</taxon>
        <taxon>Digenea</taxon>
        <taxon>Opisthorchiida</taxon>
        <taxon>Opisthorchiata</taxon>
        <taxon>Opisthorchiidae</taxon>
        <taxon>Opisthorchis</taxon>
    </lineage>
</organism>
<dbReference type="STRING" id="147828.A0A4S2ME03"/>
<proteinExistence type="inferred from homology"/>
<dbReference type="PROSITE" id="PS50231">
    <property type="entry name" value="RICIN_B_LECTIN"/>
    <property type="match status" value="1"/>
</dbReference>
<dbReference type="EMBL" id="SJOL01002940">
    <property type="protein sequence ID" value="TGZ73202.1"/>
    <property type="molecule type" value="Genomic_DNA"/>
</dbReference>
<dbReference type="PANTHER" id="PTHR11675:SF101">
    <property type="entry name" value="POLYPEPTIDE N-ACETYLGALACTOSAMINYLTRANSFERASE 5"/>
    <property type="match status" value="1"/>
</dbReference>
<comment type="cofactor">
    <cofactor evidence="1 16">
        <name>Mn(2+)</name>
        <dbReference type="ChEBI" id="CHEBI:29035"/>
    </cofactor>
</comment>
<keyword evidence="9 16" id="KW-0430">Lectin</keyword>
<dbReference type="InterPro" id="IPR001173">
    <property type="entry name" value="Glyco_trans_2-like"/>
</dbReference>
<protein>
    <recommendedName>
        <fullName evidence="16">Polypeptide N-acetylgalactosaminyltransferase</fullName>
        <ecNumber evidence="16">2.4.1.-</ecNumber>
    </recommendedName>
    <alternativeName>
        <fullName evidence="16">Protein-UDP acetylgalactosaminyltransferase</fullName>
    </alternativeName>
</protein>
<comment type="similarity">
    <text evidence="4 16">Belongs to the glycosyltransferase 2 family. GalNAc-T subfamily.</text>
</comment>
<evidence type="ECO:0000256" key="5">
    <source>
        <dbReference type="ARBA" id="ARBA00022676"/>
    </source>
</evidence>